<dbReference type="OrthoDB" id="6100098at2759"/>
<dbReference type="GeneID" id="111122554"/>
<evidence type="ECO:0000313" key="2">
    <source>
        <dbReference type="RefSeq" id="XP_022320055.1"/>
    </source>
</evidence>
<protein>
    <submittedName>
        <fullName evidence="2">Cysteine-rich with EGF-like domain protein 1</fullName>
    </submittedName>
</protein>
<dbReference type="KEGG" id="cvn:111122554"/>
<reference evidence="2" key="2">
    <citation type="submission" date="2025-08" db="UniProtKB">
        <authorList>
            <consortium name="RefSeq"/>
        </authorList>
    </citation>
    <scope>IDENTIFICATION</scope>
    <source>
        <tissue evidence="2">Whole sample</tissue>
    </source>
</reference>
<sequence length="145" mass="16591">MFCMRSGLVIACIFVLGVESYWYQYFKEGPFFHKNWKLHHRSLNCVETDDLCGLTSQCCDPSNVCLRDQQQSILMGKEVGVCRNIENMKPNLEVLKSRGEKCSDSVECGIGLCCRSIFLFRFGKVNRCEKSNGPYLCISSETFEN</sequence>
<organism evidence="1 2">
    <name type="scientific">Crassostrea virginica</name>
    <name type="common">Eastern oyster</name>
    <dbReference type="NCBI Taxonomy" id="6565"/>
    <lineage>
        <taxon>Eukaryota</taxon>
        <taxon>Metazoa</taxon>
        <taxon>Spiralia</taxon>
        <taxon>Lophotrochozoa</taxon>
        <taxon>Mollusca</taxon>
        <taxon>Bivalvia</taxon>
        <taxon>Autobranchia</taxon>
        <taxon>Pteriomorphia</taxon>
        <taxon>Ostreida</taxon>
        <taxon>Ostreoidea</taxon>
        <taxon>Ostreidae</taxon>
        <taxon>Crassostrea</taxon>
    </lineage>
</organism>
<reference evidence="1" key="1">
    <citation type="submission" date="2024-06" db="UniProtKB">
        <authorList>
            <consortium name="RefSeq"/>
        </authorList>
    </citation>
    <scope>NUCLEOTIDE SEQUENCE [LARGE SCALE GENOMIC DNA]</scope>
</reference>
<accession>A0A8B8CWP2</accession>
<dbReference type="Proteomes" id="UP000694844">
    <property type="component" value="Chromosome 1"/>
</dbReference>
<gene>
    <name evidence="2" type="primary">LOC111122554</name>
</gene>
<name>A0A8B8CWP2_CRAVI</name>
<dbReference type="RefSeq" id="XP_022320055.1">
    <property type="nucleotide sequence ID" value="XM_022464347.1"/>
</dbReference>
<dbReference type="AlphaFoldDB" id="A0A8B8CWP2"/>
<proteinExistence type="predicted"/>
<keyword evidence="1" id="KW-1185">Reference proteome</keyword>
<evidence type="ECO:0000313" key="1">
    <source>
        <dbReference type="Proteomes" id="UP000694844"/>
    </source>
</evidence>